<evidence type="ECO:0000313" key="2">
    <source>
        <dbReference type="Proteomes" id="UP000789759"/>
    </source>
</evidence>
<name>A0A9N8ZAY4_9GLOM</name>
<protein>
    <submittedName>
        <fullName evidence="1">23671_t:CDS:1</fullName>
    </submittedName>
</protein>
<dbReference type="Proteomes" id="UP000789759">
    <property type="component" value="Unassembled WGS sequence"/>
</dbReference>
<reference evidence="1" key="1">
    <citation type="submission" date="2021-06" db="EMBL/GenBank/DDBJ databases">
        <authorList>
            <person name="Kallberg Y."/>
            <person name="Tangrot J."/>
            <person name="Rosling A."/>
        </authorList>
    </citation>
    <scope>NUCLEOTIDE SEQUENCE</scope>
    <source>
        <strain evidence="1">FL966</strain>
    </source>
</reference>
<dbReference type="EMBL" id="CAJVQA010000681">
    <property type="protein sequence ID" value="CAG8486209.1"/>
    <property type="molecule type" value="Genomic_DNA"/>
</dbReference>
<keyword evidence="2" id="KW-1185">Reference proteome</keyword>
<comment type="caution">
    <text evidence="1">The sequence shown here is derived from an EMBL/GenBank/DDBJ whole genome shotgun (WGS) entry which is preliminary data.</text>
</comment>
<proteinExistence type="predicted"/>
<evidence type="ECO:0000313" key="1">
    <source>
        <dbReference type="EMBL" id="CAG8486209.1"/>
    </source>
</evidence>
<organism evidence="1 2">
    <name type="scientific">Cetraspora pellucida</name>
    <dbReference type="NCBI Taxonomy" id="1433469"/>
    <lineage>
        <taxon>Eukaryota</taxon>
        <taxon>Fungi</taxon>
        <taxon>Fungi incertae sedis</taxon>
        <taxon>Mucoromycota</taxon>
        <taxon>Glomeromycotina</taxon>
        <taxon>Glomeromycetes</taxon>
        <taxon>Diversisporales</taxon>
        <taxon>Gigasporaceae</taxon>
        <taxon>Cetraspora</taxon>
    </lineage>
</organism>
<dbReference type="OrthoDB" id="2418894at2759"/>
<gene>
    <name evidence="1" type="ORF">CPELLU_LOCUS1758</name>
</gene>
<accession>A0A9N8ZAY4</accession>
<dbReference type="AlphaFoldDB" id="A0A9N8ZAY4"/>
<sequence length="647" mass="74905">MDTIETTDIQNFDDCIIESDTGEQSSEVQVSVNLFSPTIKSYKFKLSKEEKLNQVRNRILNEEKSNGIRFDYFLSKKNEPILHEEESNLPLESILRESISKNYYHIQIVDVWTKLIEMIEQGFVFEDNLVNNAPKVAFTINKDKIKSIIFKAKENSTIPEFFNYEEEKIEECKRELDILCARNLISYKDSTIVPWLSIFLGKSKEASLENLKNKMTTEIFITKFKKAEIFISKEYIILTEEFKRKIKKTINSNKNYHEIMDNLREITKDYGYFYARHIVFGGAIIEETNPENSTYPRIIGGGNFGKQPSPKEFAESLKDFKKWRIIEYSDICSIFDLLDDELRKKVLDLLGYRILKADIKDIPLNHDFSEKKFYIYSLAPQLEELSKITNIQDCHIFASIMNKDDGVFSLRVEYINDESSPAIVVHNITNIQNKYPIRIGWIIVGQPNNFDFHFVHTEYPIVLKSKKCSVSYKAGKHYRIEIPDFDGSCMLSTCVLETPSKTTQATFVVGSHIIPSSHLACIFVHDLKDNTINDDELFQKLKLFVCTIDANQKCNGGQLNINWIKDKNHPNVFHSGEEMSSIFSGNKKTEKAENLYNQLILVDQLFENCWNHGFINVNSKGIIFKGLNTPSLDSERIGYFLIPKISN</sequence>